<dbReference type="PANTHER" id="PTHR37423">
    <property type="entry name" value="SOLUBLE LYTIC MUREIN TRANSGLYCOSYLASE-RELATED"/>
    <property type="match status" value="1"/>
</dbReference>
<evidence type="ECO:0000256" key="1">
    <source>
        <dbReference type="ARBA" id="ARBA00022729"/>
    </source>
</evidence>
<dbReference type="NCBIfam" id="TIGR03302">
    <property type="entry name" value="OM_YfiO"/>
    <property type="match status" value="1"/>
</dbReference>
<feature type="domain" description="Outer membrane lipoprotein BamD-like" evidence="7">
    <location>
        <begin position="30"/>
        <end position="224"/>
    </location>
</feature>
<dbReference type="SUPFAM" id="SSF48452">
    <property type="entry name" value="TPR-like"/>
    <property type="match status" value="1"/>
</dbReference>
<dbReference type="InterPro" id="IPR011990">
    <property type="entry name" value="TPR-like_helical_dom_sf"/>
</dbReference>
<keyword evidence="9" id="KW-1185">Reference proteome</keyword>
<dbReference type="Pfam" id="PF13525">
    <property type="entry name" value="YfiO"/>
    <property type="match status" value="1"/>
</dbReference>
<comment type="subunit">
    <text evidence="6">Part of the Bam complex.</text>
</comment>
<comment type="function">
    <text evidence="6">Part of the outer membrane protein assembly complex, which is involved in assembly and insertion of beta-barrel proteins into the outer membrane.</text>
</comment>
<dbReference type="InterPro" id="IPR017689">
    <property type="entry name" value="BamD"/>
</dbReference>
<comment type="subcellular location">
    <subcellularLocation>
        <location evidence="6">Cell outer membrane</location>
        <topology evidence="6">Lipid-anchor</topology>
    </subcellularLocation>
</comment>
<protein>
    <recommendedName>
        <fullName evidence="6">Outer membrane protein assembly factor BamD</fullName>
    </recommendedName>
</protein>
<evidence type="ECO:0000259" key="7">
    <source>
        <dbReference type="Pfam" id="PF13525"/>
    </source>
</evidence>
<evidence type="ECO:0000256" key="3">
    <source>
        <dbReference type="ARBA" id="ARBA00023139"/>
    </source>
</evidence>
<keyword evidence="3 6" id="KW-0564">Palmitate</keyword>
<comment type="similarity">
    <text evidence="6">Belongs to the BamD family.</text>
</comment>
<gene>
    <name evidence="6 8" type="primary">bamD</name>
    <name evidence="8" type="ORF">HYD_4210</name>
</gene>
<dbReference type="PROSITE" id="PS51257">
    <property type="entry name" value="PROKAR_LIPOPROTEIN"/>
    <property type="match status" value="1"/>
</dbReference>
<keyword evidence="1 6" id="KW-0732">Signal</keyword>
<dbReference type="HAMAP" id="MF_00922">
    <property type="entry name" value="OM_assembly_BamD"/>
    <property type="match status" value="1"/>
</dbReference>
<evidence type="ECO:0000313" key="9">
    <source>
        <dbReference type="Proteomes" id="UP001320209"/>
    </source>
</evidence>
<evidence type="ECO:0000256" key="4">
    <source>
        <dbReference type="ARBA" id="ARBA00023237"/>
    </source>
</evidence>
<accession>A0ABN6L360</accession>
<evidence type="ECO:0000256" key="6">
    <source>
        <dbReference type="HAMAP-Rule" id="MF_00922"/>
    </source>
</evidence>
<keyword evidence="2 6" id="KW-0472">Membrane</keyword>
<evidence type="ECO:0000313" key="8">
    <source>
        <dbReference type="EMBL" id="BDB96288.1"/>
    </source>
</evidence>
<keyword evidence="4 6" id="KW-0998">Cell outer membrane</keyword>
<organism evidence="8 9">
    <name type="scientific">Candidatus Hydrogenosomobacter endosymbioticus</name>
    <dbReference type="NCBI Taxonomy" id="2558174"/>
    <lineage>
        <taxon>Bacteria</taxon>
        <taxon>Pseudomonadati</taxon>
        <taxon>Pseudomonadota</taxon>
        <taxon>Alphaproteobacteria</taxon>
        <taxon>Holosporales</taxon>
        <taxon>Holosporaceae</taxon>
        <taxon>Candidatus Hydrogenosomobacter</taxon>
    </lineage>
</organism>
<dbReference type="EMBL" id="AP025225">
    <property type="protein sequence ID" value="BDB96288.1"/>
    <property type="molecule type" value="Genomic_DNA"/>
</dbReference>
<dbReference type="InterPro" id="IPR039565">
    <property type="entry name" value="BamD-like"/>
</dbReference>
<name>A0ABN6L360_9PROT</name>
<evidence type="ECO:0000256" key="5">
    <source>
        <dbReference type="ARBA" id="ARBA00023288"/>
    </source>
</evidence>
<dbReference type="CDD" id="cd15830">
    <property type="entry name" value="BamD"/>
    <property type="match status" value="1"/>
</dbReference>
<keyword evidence="5 6" id="KW-0449">Lipoprotein</keyword>
<dbReference type="Proteomes" id="UP001320209">
    <property type="component" value="Chromosome"/>
</dbReference>
<reference evidence="8" key="1">
    <citation type="submission" date="2021-10" db="EMBL/GenBank/DDBJ databases">
        <title>Genome Sequence of The Candidatus Hydrogeosomobacter endosymbioticus, an Intracellular Bacterial Symbiont of the Anaerobic Ciliate GW7.</title>
        <authorList>
            <person name="Shiohama Y."/>
            <person name="Shinzato N."/>
        </authorList>
    </citation>
    <scope>NUCLEOTIDE SEQUENCE [LARGE SCALE GENOMIC DNA]</scope>
    <source>
        <strain evidence="8">200920</strain>
    </source>
</reference>
<sequence>MNLSRFAIMLCVCCVAIAGCSQKEKPYVEKPIRDLYDEALNFYKNGKYVDAADAFDEVERQYPSSSWAARAQILSAYSLYKAQKFDRAISTIDTFITLHPASPFICYAYYLRGFCYYTDIQAALFDRESAEAALNSFEELMRRFPASEYAYDAKFKCNFLREHLATQEMVAGRFYMNKKSYVGALKTFASFVEQHPQSCYVPEALYRIVECKIALGLSESARHTASFLGHNFPKSEWYRLCYEKIQKFAPYVTQARNVRSADKKK</sequence>
<proteinExistence type="inferred from homology"/>
<dbReference type="Gene3D" id="1.25.40.10">
    <property type="entry name" value="Tetratricopeptide repeat domain"/>
    <property type="match status" value="1"/>
</dbReference>
<dbReference type="PANTHER" id="PTHR37423:SF1">
    <property type="entry name" value="OUTER MEMBRANE PROTEIN ASSEMBLY FACTOR BAMD"/>
    <property type="match status" value="1"/>
</dbReference>
<evidence type="ECO:0000256" key="2">
    <source>
        <dbReference type="ARBA" id="ARBA00023136"/>
    </source>
</evidence>